<dbReference type="Proteomes" id="UP000275078">
    <property type="component" value="Unassembled WGS sequence"/>
</dbReference>
<evidence type="ECO:0000313" key="2">
    <source>
        <dbReference type="EMBL" id="RPA84471.1"/>
    </source>
</evidence>
<gene>
    <name evidence="2" type="ORF">BJ508DRAFT_323734</name>
</gene>
<dbReference type="AlphaFoldDB" id="A0A3N4IJW5"/>
<accession>A0A3N4IJW5</accession>
<name>A0A3N4IJW5_ASCIM</name>
<proteinExistence type="predicted"/>
<dbReference type="EMBL" id="ML119659">
    <property type="protein sequence ID" value="RPA84471.1"/>
    <property type="molecule type" value="Genomic_DNA"/>
</dbReference>
<feature type="compositionally biased region" description="Basic and acidic residues" evidence="1">
    <location>
        <begin position="66"/>
        <end position="81"/>
    </location>
</feature>
<evidence type="ECO:0000313" key="3">
    <source>
        <dbReference type="Proteomes" id="UP000275078"/>
    </source>
</evidence>
<evidence type="ECO:0000256" key="1">
    <source>
        <dbReference type="SAM" id="MobiDB-lite"/>
    </source>
</evidence>
<organism evidence="2 3">
    <name type="scientific">Ascobolus immersus RN42</name>
    <dbReference type="NCBI Taxonomy" id="1160509"/>
    <lineage>
        <taxon>Eukaryota</taxon>
        <taxon>Fungi</taxon>
        <taxon>Dikarya</taxon>
        <taxon>Ascomycota</taxon>
        <taxon>Pezizomycotina</taxon>
        <taxon>Pezizomycetes</taxon>
        <taxon>Pezizales</taxon>
        <taxon>Ascobolaceae</taxon>
        <taxon>Ascobolus</taxon>
    </lineage>
</organism>
<reference evidence="2 3" key="1">
    <citation type="journal article" date="2018" name="Nat. Ecol. Evol.">
        <title>Pezizomycetes genomes reveal the molecular basis of ectomycorrhizal truffle lifestyle.</title>
        <authorList>
            <person name="Murat C."/>
            <person name="Payen T."/>
            <person name="Noel B."/>
            <person name="Kuo A."/>
            <person name="Morin E."/>
            <person name="Chen J."/>
            <person name="Kohler A."/>
            <person name="Krizsan K."/>
            <person name="Balestrini R."/>
            <person name="Da Silva C."/>
            <person name="Montanini B."/>
            <person name="Hainaut M."/>
            <person name="Levati E."/>
            <person name="Barry K.W."/>
            <person name="Belfiori B."/>
            <person name="Cichocki N."/>
            <person name="Clum A."/>
            <person name="Dockter R.B."/>
            <person name="Fauchery L."/>
            <person name="Guy J."/>
            <person name="Iotti M."/>
            <person name="Le Tacon F."/>
            <person name="Lindquist E.A."/>
            <person name="Lipzen A."/>
            <person name="Malagnac F."/>
            <person name="Mello A."/>
            <person name="Molinier V."/>
            <person name="Miyauchi S."/>
            <person name="Poulain J."/>
            <person name="Riccioni C."/>
            <person name="Rubini A."/>
            <person name="Sitrit Y."/>
            <person name="Splivallo R."/>
            <person name="Traeger S."/>
            <person name="Wang M."/>
            <person name="Zifcakova L."/>
            <person name="Wipf D."/>
            <person name="Zambonelli A."/>
            <person name="Paolocci F."/>
            <person name="Nowrousian M."/>
            <person name="Ottonello S."/>
            <person name="Baldrian P."/>
            <person name="Spatafora J.W."/>
            <person name="Henrissat B."/>
            <person name="Nagy L.G."/>
            <person name="Aury J.M."/>
            <person name="Wincker P."/>
            <person name="Grigoriev I.V."/>
            <person name="Bonfante P."/>
            <person name="Martin F.M."/>
        </authorList>
    </citation>
    <scope>NUCLEOTIDE SEQUENCE [LARGE SCALE GENOMIC DNA]</scope>
    <source>
        <strain evidence="2 3">RN42</strain>
    </source>
</reference>
<protein>
    <submittedName>
        <fullName evidence="2">Uncharacterized protein</fullName>
    </submittedName>
</protein>
<keyword evidence="3" id="KW-1185">Reference proteome</keyword>
<feature type="compositionally biased region" description="Low complexity" evidence="1">
    <location>
        <begin position="90"/>
        <end position="101"/>
    </location>
</feature>
<feature type="region of interest" description="Disordered" evidence="1">
    <location>
        <begin position="18"/>
        <end position="107"/>
    </location>
</feature>
<sequence length="171" mass="20346">MPWDRQSRRQMLEKEWAEMEAATGRPRPERSKDVRSTSADLRRMREEVEQERTNQARLNEQPWISHESRLQRLREEMEQQRRSQTRPSEHSSSSYAHQSYSGWNEDSAYAGSGANDFSYRGRQALNMYPARREECRHDNRALQRSAQPNSNARWGYVETDYWVCQDCGSRV</sequence>
<feature type="compositionally biased region" description="Basic and acidic residues" evidence="1">
    <location>
        <begin position="26"/>
        <end position="54"/>
    </location>
</feature>